<accession>A0A941HU60</accession>
<dbReference type="Proteomes" id="UP000622580">
    <property type="component" value="Unassembled WGS sequence"/>
</dbReference>
<gene>
    <name evidence="3" type="ORF">JKL49_02790</name>
    <name evidence="4" type="ORF">JKL49_05225</name>
</gene>
<organism evidence="3 5">
    <name type="scientific">Phenylobacterium glaciei</name>
    <dbReference type="NCBI Taxonomy" id="2803784"/>
    <lineage>
        <taxon>Bacteria</taxon>
        <taxon>Pseudomonadati</taxon>
        <taxon>Pseudomonadota</taxon>
        <taxon>Alphaproteobacteria</taxon>
        <taxon>Caulobacterales</taxon>
        <taxon>Caulobacteraceae</taxon>
        <taxon>Phenylobacterium</taxon>
    </lineage>
</organism>
<dbReference type="InterPro" id="IPR029069">
    <property type="entry name" value="HotDog_dom_sf"/>
</dbReference>
<reference evidence="4" key="1">
    <citation type="submission" date="2021-01" db="EMBL/GenBank/DDBJ databases">
        <title>Genome sequence of Phenylobacterium sp. 20VBR1 isolated from a valley glaceir, Ny-Alesund, Svalbard.</title>
        <authorList>
            <person name="Thomas F.A."/>
            <person name="Krishnan K.P."/>
            <person name="Sinha R.K."/>
        </authorList>
    </citation>
    <scope>NUCLEOTIDE SEQUENCE</scope>
    <source>
        <strain evidence="4">20VBR1</strain>
    </source>
</reference>
<dbReference type="GO" id="GO:0004300">
    <property type="term" value="F:enoyl-CoA hydratase activity"/>
    <property type="evidence" value="ECO:0007669"/>
    <property type="project" value="TreeGrafter"/>
</dbReference>
<dbReference type="RefSeq" id="WP_215338189.1">
    <property type="nucleotide sequence ID" value="NZ_JAGSGD010000001.1"/>
</dbReference>
<evidence type="ECO:0000313" key="3">
    <source>
        <dbReference type="EMBL" id="MBR7618304.1"/>
    </source>
</evidence>
<evidence type="ECO:0000313" key="5">
    <source>
        <dbReference type="Proteomes" id="UP000622580"/>
    </source>
</evidence>
<feature type="domain" description="Peroxisomal multifunctional enzyme type 2-like N-terminal" evidence="2">
    <location>
        <begin position="18"/>
        <end position="154"/>
    </location>
</feature>
<dbReference type="SUPFAM" id="SSF54637">
    <property type="entry name" value="Thioesterase/thiol ester dehydrase-isomerase"/>
    <property type="match status" value="2"/>
</dbReference>
<dbReference type="GO" id="GO:0003857">
    <property type="term" value="F:(3S)-3-hydroxyacyl-CoA dehydrogenase (NAD+) activity"/>
    <property type="evidence" value="ECO:0007669"/>
    <property type="project" value="TreeGrafter"/>
</dbReference>
<dbReference type="GO" id="GO:0044594">
    <property type="term" value="F:17-beta-hydroxysteroid dehydrogenase (NAD+) activity"/>
    <property type="evidence" value="ECO:0007669"/>
    <property type="project" value="TreeGrafter"/>
</dbReference>
<reference evidence="3" key="2">
    <citation type="submission" date="2021-04" db="EMBL/GenBank/DDBJ databases">
        <title>Draft genome assembly of strain Phenylobacterium sp. 20VBR1 using MiniION and Illumina platforms.</title>
        <authorList>
            <person name="Thomas F.A."/>
            <person name="Krishnan K.P."/>
            <person name="Sinha R.K."/>
        </authorList>
    </citation>
    <scope>NUCLEOTIDE SEQUENCE</scope>
    <source>
        <strain evidence="3">20VBR1</strain>
    </source>
</reference>
<dbReference type="AlphaFoldDB" id="A0A941HU60"/>
<keyword evidence="5" id="KW-1185">Reference proteome</keyword>
<name>A0A941HU60_9CAUL</name>
<dbReference type="Gene3D" id="3.10.129.10">
    <property type="entry name" value="Hotdog Thioesterase"/>
    <property type="match status" value="1"/>
</dbReference>
<dbReference type="PANTHER" id="PTHR13078:SF56">
    <property type="entry name" value="PEROXISOMAL MULTIFUNCTIONAL ENZYME TYPE 2"/>
    <property type="match status" value="1"/>
</dbReference>
<dbReference type="Pfam" id="PF22622">
    <property type="entry name" value="MFE-2_hydrat-2_N"/>
    <property type="match status" value="1"/>
</dbReference>
<dbReference type="GO" id="GO:0006635">
    <property type="term" value="P:fatty acid beta-oxidation"/>
    <property type="evidence" value="ECO:0007669"/>
    <property type="project" value="TreeGrafter"/>
</dbReference>
<dbReference type="InterPro" id="IPR054357">
    <property type="entry name" value="MFE-2_N"/>
</dbReference>
<feature type="domain" description="MaoC-like" evidence="1">
    <location>
        <begin position="172"/>
        <end position="286"/>
    </location>
</feature>
<dbReference type="PANTHER" id="PTHR13078">
    <property type="entry name" value="PEROXISOMAL MULTIFUNCTIONAL ENZYME TYPE 2-RELATED"/>
    <property type="match status" value="1"/>
</dbReference>
<dbReference type="EMBL" id="JAGSGD010000001">
    <property type="protein sequence ID" value="MBR7618304.1"/>
    <property type="molecule type" value="Genomic_DNA"/>
</dbReference>
<dbReference type="InterPro" id="IPR002539">
    <property type="entry name" value="MaoC-like_dom"/>
</dbReference>
<dbReference type="CDD" id="cd03448">
    <property type="entry name" value="HDE_HSD"/>
    <property type="match status" value="1"/>
</dbReference>
<proteinExistence type="predicted"/>
<dbReference type="Pfam" id="PF01575">
    <property type="entry name" value="MaoC_dehydratas"/>
    <property type="match status" value="1"/>
</dbReference>
<evidence type="ECO:0000259" key="1">
    <source>
        <dbReference type="Pfam" id="PF01575"/>
    </source>
</evidence>
<sequence>MAIFYPDILEQKTAAREFTYRDKDVMLYALGVGMGQDPMNEDELAYVYEKNLKVIPTAATVLASNMRSAGAPAPVMPEGHRQSQINFLMVVHGEQKVELHKPLPTTGTFTAEGRTVGAYDKGEGKGAVIINETIWRDAAGEKVATLTGSTFARGDGGFGGPSEGAPEPHVVPTRKADLSVDFTTREDQALLYRLNGDRNPLHSDPESARRSGFPRPILHGLATYGITCRAVLQAITGFDPDQILSHQARFSAPVIPGDTITVDLWKDGKNISFEARVKERGATVIKNGLTVLRA</sequence>
<protein>
    <submittedName>
        <fullName evidence="3">MaoC family dehydratase N-terminal domain-containing protein</fullName>
    </submittedName>
</protein>
<evidence type="ECO:0000313" key="4">
    <source>
        <dbReference type="EMBL" id="QQZ50766.1"/>
    </source>
</evidence>
<dbReference type="EMBL" id="CP068570">
    <property type="protein sequence ID" value="QQZ50766.1"/>
    <property type="molecule type" value="Genomic_DNA"/>
</dbReference>
<evidence type="ECO:0000259" key="2">
    <source>
        <dbReference type="Pfam" id="PF22622"/>
    </source>
</evidence>